<evidence type="ECO:0000313" key="3">
    <source>
        <dbReference type="Proteomes" id="UP000800039"/>
    </source>
</evidence>
<dbReference type="PANTHER" id="PTHR38788">
    <property type="entry name" value="CLR5 DOMAIN-CONTAINING PROTEIN"/>
    <property type="match status" value="1"/>
</dbReference>
<proteinExistence type="predicted"/>
<accession>A0A9P4LD99</accession>
<sequence length="524" mass="58948">MSMRILAPRPNPLAASVVSKSQPALTHTDSEWAASYHIIERLYVNERRKLRYVMQYMENEHGFKATEQMYKKRFAKWGFQKNAKRSATAKRLLITAGEGKSMTSSKASTSGELGSLKAFPRISSRDSQVLLFFTSAQTWSIAFYESLHCQNGGLVSQQQQLSASQRQPSDTKEVGFAFRLVVELLGRGRGKLAGKMARKAFLLLEDMLTLEGPALVWNLLEIMHHMVMLRHAQLFHILLAHLIALADNRVAETHPLPSMLRSLRGLVATGSLFDPSLHDSDLTSLLQRAWILNAEILFDHFDTRLFHLYDHVLWDSCSINIPAHIVLRQIEAQHVSSSKIVAQQSERLAASTSVRDGKRFQRFSPPRIDVSLPLDFEILRENSLAALRKRGNSIITKLPSFTGDTTILINMLAGLAKAKVLEESPIAAESRLHAGNVACVIRALVDFNTERGDNESGEPLEAIEQLRTIGVLREHAQGETHPQVVQDMWFLRDTLLAAGKDGEAQEVEQDVYRRVEKYTRDISH</sequence>
<dbReference type="OrthoDB" id="194358at2759"/>
<organism evidence="2 3">
    <name type="scientific">Cucurbitaria berberidis CBS 394.84</name>
    <dbReference type="NCBI Taxonomy" id="1168544"/>
    <lineage>
        <taxon>Eukaryota</taxon>
        <taxon>Fungi</taxon>
        <taxon>Dikarya</taxon>
        <taxon>Ascomycota</taxon>
        <taxon>Pezizomycotina</taxon>
        <taxon>Dothideomycetes</taxon>
        <taxon>Pleosporomycetidae</taxon>
        <taxon>Pleosporales</taxon>
        <taxon>Pleosporineae</taxon>
        <taxon>Cucurbitariaceae</taxon>
        <taxon>Cucurbitaria</taxon>
    </lineage>
</organism>
<name>A0A9P4LD99_9PLEO</name>
<evidence type="ECO:0000259" key="1">
    <source>
        <dbReference type="Pfam" id="PF14420"/>
    </source>
</evidence>
<comment type="caution">
    <text evidence="2">The sequence shown here is derived from an EMBL/GenBank/DDBJ whole genome shotgun (WGS) entry which is preliminary data.</text>
</comment>
<protein>
    <recommendedName>
        <fullName evidence="1">Clr5 domain-containing protein</fullName>
    </recommendedName>
</protein>
<dbReference type="GeneID" id="63853620"/>
<feature type="domain" description="Clr5" evidence="1">
    <location>
        <begin position="29"/>
        <end position="81"/>
    </location>
</feature>
<dbReference type="Pfam" id="PF14420">
    <property type="entry name" value="Clr5"/>
    <property type="match status" value="1"/>
</dbReference>
<dbReference type="PANTHER" id="PTHR38788:SF3">
    <property type="entry name" value="CLR5 DOMAIN-CONTAINING PROTEIN"/>
    <property type="match status" value="1"/>
</dbReference>
<keyword evidence="3" id="KW-1185">Reference proteome</keyword>
<dbReference type="EMBL" id="ML976614">
    <property type="protein sequence ID" value="KAF1850820.1"/>
    <property type="molecule type" value="Genomic_DNA"/>
</dbReference>
<gene>
    <name evidence="2" type="ORF">K460DRAFT_400862</name>
</gene>
<evidence type="ECO:0000313" key="2">
    <source>
        <dbReference type="EMBL" id="KAF1850820.1"/>
    </source>
</evidence>
<reference evidence="2" key="1">
    <citation type="submission" date="2020-01" db="EMBL/GenBank/DDBJ databases">
        <authorList>
            <consortium name="DOE Joint Genome Institute"/>
            <person name="Haridas S."/>
            <person name="Albert R."/>
            <person name="Binder M."/>
            <person name="Bloem J."/>
            <person name="Labutti K."/>
            <person name="Salamov A."/>
            <person name="Andreopoulos B."/>
            <person name="Baker S.E."/>
            <person name="Barry K."/>
            <person name="Bills G."/>
            <person name="Bluhm B.H."/>
            <person name="Cannon C."/>
            <person name="Castanera R."/>
            <person name="Culley D.E."/>
            <person name="Daum C."/>
            <person name="Ezra D."/>
            <person name="Gonzalez J.B."/>
            <person name="Henrissat B."/>
            <person name="Kuo A."/>
            <person name="Liang C."/>
            <person name="Lipzen A."/>
            <person name="Lutzoni F."/>
            <person name="Magnuson J."/>
            <person name="Mondo S."/>
            <person name="Nolan M."/>
            <person name="Ohm R."/>
            <person name="Pangilinan J."/>
            <person name="Park H.-J."/>
            <person name="Ramirez L."/>
            <person name="Alfaro M."/>
            <person name="Sun H."/>
            <person name="Tritt A."/>
            <person name="Yoshinaga Y."/>
            <person name="Zwiers L.-H."/>
            <person name="Turgeon B.G."/>
            <person name="Goodwin S.B."/>
            <person name="Spatafora J.W."/>
            <person name="Crous P.W."/>
            <person name="Grigoriev I.V."/>
        </authorList>
    </citation>
    <scope>NUCLEOTIDE SEQUENCE</scope>
    <source>
        <strain evidence="2">CBS 394.84</strain>
    </source>
</reference>
<dbReference type="RefSeq" id="XP_040793383.1">
    <property type="nucleotide sequence ID" value="XM_040936370.1"/>
</dbReference>
<dbReference type="Proteomes" id="UP000800039">
    <property type="component" value="Unassembled WGS sequence"/>
</dbReference>
<dbReference type="InterPro" id="IPR025676">
    <property type="entry name" value="Clr5_dom"/>
</dbReference>
<dbReference type="AlphaFoldDB" id="A0A9P4LD99"/>